<evidence type="ECO:0000313" key="8">
    <source>
        <dbReference type="Proteomes" id="UP000184404"/>
    </source>
</evidence>
<dbReference type="GO" id="GO:0004540">
    <property type="term" value="F:RNA nuclease activity"/>
    <property type="evidence" value="ECO:0007669"/>
    <property type="project" value="InterPro"/>
</dbReference>
<dbReference type="RefSeq" id="WP_072936416.1">
    <property type="nucleotide sequence ID" value="NZ_FQUG01000012.1"/>
</dbReference>
<dbReference type="GO" id="GO:0006364">
    <property type="term" value="P:rRNA processing"/>
    <property type="evidence" value="ECO:0007669"/>
    <property type="project" value="TreeGrafter"/>
</dbReference>
<dbReference type="AlphaFoldDB" id="A0A1M5AGJ7"/>
<gene>
    <name evidence="7" type="ORF">SAMN02745190_02309</name>
</gene>
<name>A0A1M5AGJ7_9FIRM</name>
<comment type="cofactor">
    <cofactor evidence="1">
        <name>Mg(2+)</name>
        <dbReference type="ChEBI" id="CHEBI:18420"/>
    </cofactor>
</comment>
<dbReference type="InterPro" id="IPR019307">
    <property type="entry name" value="RNA-bd_AU-1/RNase_E/G"/>
</dbReference>
<dbReference type="CDD" id="cd04453">
    <property type="entry name" value="S1_RNase_E"/>
    <property type="match status" value="1"/>
</dbReference>
<keyword evidence="2" id="KW-0479">Metal-binding</keyword>
<proteinExistence type="predicted"/>
<reference evidence="7 8" key="1">
    <citation type="submission" date="2016-11" db="EMBL/GenBank/DDBJ databases">
        <authorList>
            <person name="Jaros S."/>
            <person name="Januszkiewicz K."/>
            <person name="Wedrychowicz H."/>
        </authorList>
    </citation>
    <scope>NUCLEOTIDE SEQUENCE [LARGE SCALE GENOMIC DNA]</scope>
    <source>
        <strain evidence="7 8">DSM 10502</strain>
    </source>
</reference>
<dbReference type="GO" id="GO:0003723">
    <property type="term" value="F:RNA binding"/>
    <property type="evidence" value="ECO:0007669"/>
    <property type="project" value="UniProtKB-KW"/>
</dbReference>
<dbReference type="SUPFAM" id="SSF50249">
    <property type="entry name" value="Nucleic acid-binding proteins"/>
    <property type="match status" value="1"/>
</dbReference>
<feature type="domain" description="RNA-binding protein AU-1/Ribonuclease E/G" evidence="6">
    <location>
        <begin position="114"/>
        <end position="384"/>
    </location>
</feature>
<dbReference type="STRING" id="1123243.SAMN02745190_02309"/>
<dbReference type="InterPro" id="IPR012340">
    <property type="entry name" value="NA-bd_OB-fold"/>
</dbReference>
<dbReference type="GO" id="GO:0005737">
    <property type="term" value="C:cytoplasm"/>
    <property type="evidence" value="ECO:0007669"/>
    <property type="project" value="TreeGrafter"/>
</dbReference>
<dbReference type="OrthoDB" id="9804278at2"/>
<organism evidence="7 8">
    <name type="scientific">Schwartzia succinivorans DSM 10502</name>
    <dbReference type="NCBI Taxonomy" id="1123243"/>
    <lineage>
        <taxon>Bacteria</taxon>
        <taxon>Bacillati</taxon>
        <taxon>Bacillota</taxon>
        <taxon>Negativicutes</taxon>
        <taxon>Selenomonadales</taxon>
        <taxon>Selenomonadaceae</taxon>
        <taxon>Schwartzia</taxon>
    </lineage>
</organism>
<keyword evidence="4" id="KW-0460">Magnesium</keyword>
<dbReference type="InterPro" id="IPR004659">
    <property type="entry name" value="RNase_E/G"/>
</dbReference>
<protein>
    <submittedName>
        <fullName evidence="7">Ribonuclease G</fullName>
    </submittedName>
</protein>
<dbReference type="Gene3D" id="2.40.50.140">
    <property type="entry name" value="Nucleic acid-binding proteins"/>
    <property type="match status" value="1"/>
</dbReference>
<dbReference type="Proteomes" id="UP000184404">
    <property type="component" value="Unassembled WGS sequence"/>
</dbReference>
<keyword evidence="8" id="KW-1185">Reference proteome</keyword>
<dbReference type="GO" id="GO:0016787">
    <property type="term" value="F:hydrolase activity"/>
    <property type="evidence" value="ECO:0007669"/>
    <property type="project" value="UniProtKB-KW"/>
</dbReference>
<dbReference type="GO" id="GO:0046872">
    <property type="term" value="F:metal ion binding"/>
    <property type="evidence" value="ECO:0007669"/>
    <property type="project" value="UniProtKB-KW"/>
</dbReference>
<evidence type="ECO:0000256" key="4">
    <source>
        <dbReference type="ARBA" id="ARBA00022842"/>
    </source>
</evidence>
<evidence type="ECO:0000259" key="6">
    <source>
        <dbReference type="Pfam" id="PF10150"/>
    </source>
</evidence>
<keyword evidence="5" id="KW-0694">RNA-binding</keyword>
<dbReference type="PANTHER" id="PTHR30001">
    <property type="entry name" value="RIBONUCLEASE"/>
    <property type="match status" value="1"/>
</dbReference>
<accession>A0A1M5AGJ7</accession>
<evidence type="ECO:0000256" key="3">
    <source>
        <dbReference type="ARBA" id="ARBA00022801"/>
    </source>
</evidence>
<dbReference type="Pfam" id="PF10150">
    <property type="entry name" value="RNase_E_G"/>
    <property type="match status" value="1"/>
</dbReference>
<dbReference type="PANTHER" id="PTHR30001:SF0">
    <property type="entry name" value="RIBONUCLEASE G"/>
    <property type="match status" value="1"/>
</dbReference>
<evidence type="ECO:0000256" key="5">
    <source>
        <dbReference type="ARBA" id="ARBA00022884"/>
    </source>
</evidence>
<evidence type="ECO:0000256" key="2">
    <source>
        <dbReference type="ARBA" id="ARBA00022723"/>
    </source>
</evidence>
<sequence length="483" mass="54556">MKMILVSVSKEETRTAIVQDGELIGFELERPAHSHLVGNIYSGRIQNVLPGMQAAFVDIGFQKNAFLYIGDGMPPDVMKAFPTQTRIHVGQVLPVQVVKDAIGMKGPRVTTHLSIPGRNVVLMPTAKYIGLSRRVSDDAERKRLKDIAEDVCPENMGLIIRTAAENQPREALENEVRYLEKLWDSIQAKQKRASAPALLYRDADLLIRLVRDQAAEDIDKIIIDDEEAAHRVSDLLEIISSQTREKLFVYKEEKPLFEEYGIEEQLKQLSSRIVELRSGGFLVFDHTEALTVIDVNTGKFVGSDNRLGNTVYDTNIEAAHEIMRQIFLRDIGGIIIVDFIDMEKEAQKEELLQLLRDLSADDKKKTNIVGITALGLVEITRKKTRENMESLLYADCPCCDGSGKILSAETIAVNICHDVRRIEKHSHAPFGYEIDLNHVTMELLRNSYVLEQFSKELSIDIVLHKKDDLYPGKYLITRRSSDS</sequence>
<keyword evidence="3" id="KW-0378">Hydrolase</keyword>
<evidence type="ECO:0000256" key="1">
    <source>
        <dbReference type="ARBA" id="ARBA00001946"/>
    </source>
</evidence>
<dbReference type="Gene3D" id="3.40.1260.20">
    <property type="entry name" value="Ribonuclease E, catalytic domain"/>
    <property type="match status" value="1"/>
</dbReference>
<dbReference type="NCBIfam" id="TIGR00757">
    <property type="entry name" value="RNaseEG"/>
    <property type="match status" value="1"/>
</dbReference>
<dbReference type="EMBL" id="FQUG01000012">
    <property type="protein sequence ID" value="SHF29408.1"/>
    <property type="molecule type" value="Genomic_DNA"/>
</dbReference>
<evidence type="ECO:0000313" key="7">
    <source>
        <dbReference type="EMBL" id="SHF29408.1"/>
    </source>
</evidence>